<name>A0AAE8MPE5_9PEZI</name>
<accession>A0AAE8MPE5</accession>
<dbReference type="InterPro" id="IPR001680">
    <property type="entry name" value="WD40_rpt"/>
</dbReference>
<dbReference type="PROSITE" id="PS50294">
    <property type="entry name" value="WD_REPEATS_REGION"/>
    <property type="match status" value="1"/>
</dbReference>
<evidence type="ECO:0000313" key="4">
    <source>
        <dbReference type="Proteomes" id="UP001187682"/>
    </source>
</evidence>
<comment type="caution">
    <text evidence="3">The sequence shown here is derived from an EMBL/GenBank/DDBJ whole genome shotgun (WGS) entry which is preliminary data.</text>
</comment>
<dbReference type="Pfam" id="PF00400">
    <property type="entry name" value="WD40"/>
    <property type="match status" value="1"/>
</dbReference>
<dbReference type="PROSITE" id="PS50082">
    <property type="entry name" value="WD_REPEATS_2"/>
    <property type="match status" value="1"/>
</dbReference>
<dbReference type="PANTHER" id="PTHR43991">
    <property type="entry name" value="WD REPEAT PROTEIN (AFU_ORTHOLOGUE AFUA_8G05640)-RELATED"/>
    <property type="match status" value="1"/>
</dbReference>
<protein>
    <recommendedName>
        <fullName evidence="5">WD40 domain-containing protein</fullName>
    </recommendedName>
</protein>
<proteinExistence type="predicted"/>
<dbReference type="Gene3D" id="2.130.10.10">
    <property type="entry name" value="YVTN repeat-like/Quinoprotein amine dehydrogenase"/>
    <property type="match status" value="1"/>
</dbReference>
<gene>
    <name evidence="3" type="ORF">DNG_00441</name>
</gene>
<evidence type="ECO:0000313" key="3">
    <source>
        <dbReference type="EMBL" id="SPN96922.1"/>
    </source>
</evidence>
<dbReference type="SUPFAM" id="SSF50978">
    <property type="entry name" value="WD40 repeat-like"/>
    <property type="match status" value="1"/>
</dbReference>
<feature type="compositionally biased region" description="Low complexity" evidence="2">
    <location>
        <begin position="99"/>
        <end position="117"/>
    </location>
</feature>
<organism evidence="3 4">
    <name type="scientific">Cephalotrichum gorgonifer</name>
    <dbReference type="NCBI Taxonomy" id="2041049"/>
    <lineage>
        <taxon>Eukaryota</taxon>
        <taxon>Fungi</taxon>
        <taxon>Dikarya</taxon>
        <taxon>Ascomycota</taxon>
        <taxon>Pezizomycotina</taxon>
        <taxon>Sordariomycetes</taxon>
        <taxon>Hypocreomycetidae</taxon>
        <taxon>Microascales</taxon>
        <taxon>Microascaceae</taxon>
        <taxon>Cephalotrichum</taxon>
    </lineage>
</organism>
<dbReference type="Proteomes" id="UP001187682">
    <property type="component" value="Unassembled WGS sequence"/>
</dbReference>
<dbReference type="PANTHER" id="PTHR43991:SF12">
    <property type="entry name" value="WD REPEAT PROTEIN (AFU_ORTHOLOGUE AFUA_8G05640)"/>
    <property type="match status" value="1"/>
</dbReference>
<evidence type="ECO:0008006" key="5">
    <source>
        <dbReference type="Google" id="ProtNLM"/>
    </source>
</evidence>
<feature type="region of interest" description="Disordered" evidence="2">
    <location>
        <begin position="1"/>
        <end position="22"/>
    </location>
</feature>
<dbReference type="InterPro" id="IPR036322">
    <property type="entry name" value="WD40_repeat_dom_sf"/>
</dbReference>
<dbReference type="InterPro" id="IPR015943">
    <property type="entry name" value="WD40/YVTN_repeat-like_dom_sf"/>
</dbReference>
<dbReference type="SMART" id="SM00320">
    <property type="entry name" value="WD40"/>
    <property type="match status" value="2"/>
</dbReference>
<keyword evidence="4" id="KW-1185">Reference proteome</keyword>
<sequence>MPPDISLVSLPGGGGHYDSTDDLFDVEHDSSLYDEATTLNQAPHTTHSPHVFDYSYTLASAQVGAGEAQEAAAASAGMNAFTDDALLADDAPPSEPGQSPVYSAPGPAPASALSTPNHPHPPFPHHNTNTSSLNVDSPLLPSTFSYFSLPSDSIPIFPIHQADFPPTAVDLPFGGLDPGPEGLDPSYPPASLHLDTAISEVLTPGILPPQNPNLLRFLDLWARSRPPEATGPSAAFPRPSYSGIQSLVKDNIRSVGRHDLRGDEADIQGIDWSSLHIKRNEARRYRLHTYQNFVNVPGSDVPGYPHRMLPRSESYFRFHSMHLRKRNIRLNHFQLRHILASAGRNRSFYPDSRGVRQINPLSGKDQNVIDLRDMESGGIVSTLAASSRVLVAGTFNGEYCIKNLDSSTTGHHTGQITDDDSGITTHVQVYGSRASGAPTAAFASNDRVFRTLDVETETFTMQARYNFAVNCATLSPDKRLRLMVGDSATAVVADAETGEVLRELGGHRDYGFACDWSDDGWTVATGSQDMTVKVWDARRWCDSRGRGTPVATLRSEMAGVRTLRFSPAGGGERVLVAAEEADFVNVIDATTFARKQTFDVFGEIGGVDFCDGGRELQVLCCDWMRGGLMRFERCGWGGREDHAEMAGAYEGLQSPKRGWEGPEGRARKRRGVEREVFHLEQF</sequence>
<feature type="region of interest" description="Disordered" evidence="2">
    <location>
        <begin position="86"/>
        <end position="130"/>
    </location>
</feature>
<dbReference type="EMBL" id="ONZQ02000001">
    <property type="protein sequence ID" value="SPN96922.1"/>
    <property type="molecule type" value="Genomic_DNA"/>
</dbReference>
<keyword evidence="1" id="KW-0853">WD repeat</keyword>
<dbReference type="AlphaFoldDB" id="A0AAE8MPE5"/>
<feature type="repeat" description="WD" evidence="1">
    <location>
        <begin position="504"/>
        <end position="536"/>
    </location>
</feature>
<reference evidence="3" key="1">
    <citation type="submission" date="2018-03" db="EMBL/GenBank/DDBJ databases">
        <authorList>
            <person name="Guldener U."/>
        </authorList>
    </citation>
    <scope>NUCLEOTIDE SEQUENCE</scope>
</reference>
<evidence type="ECO:0000256" key="1">
    <source>
        <dbReference type="PROSITE-ProRule" id="PRU00221"/>
    </source>
</evidence>
<evidence type="ECO:0000256" key="2">
    <source>
        <dbReference type="SAM" id="MobiDB-lite"/>
    </source>
</evidence>